<reference evidence="1 2" key="1">
    <citation type="submission" date="2019-05" db="EMBL/GenBank/DDBJ databases">
        <title>Another draft genome of Portunus trituberculatus and its Hox gene families provides insights of decapod evolution.</title>
        <authorList>
            <person name="Jeong J.-H."/>
            <person name="Song I."/>
            <person name="Kim S."/>
            <person name="Choi T."/>
            <person name="Kim D."/>
            <person name="Ryu S."/>
            <person name="Kim W."/>
        </authorList>
    </citation>
    <scope>NUCLEOTIDE SEQUENCE [LARGE SCALE GENOMIC DNA]</scope>
    <source>
        <tissue evidence="1">Muscle</tissue>
    </source>
</reference>
<organism evidence="1 2">
    <name type="scientific">Portunus trituberculatus</name>
    <name type="common">Swimming crab</name>
    <name type="synonym">Neptunus trituberculatus</name>
    <dbReference type="NCBI Taxonomy" id="210409"/>
    <lineage>
        <taxon>Eukaryota</taxon>
        <taxon>Metazoa</taxon>
        <taxon>Ecdysozoa</taxon>
        <taxon>Arthropoda</taxon>
        <taxon>Crustacea</taxon>
        <taxon>Multicrustacea</taxon>
        <taxon>Malacostraca</taxon>
        <taxon>Eumalacostraca</taxon>
        <taxon>Eucarida</taxon>
        <taxon>Decapoda</taxon>
        <taxon>Pleocyemata</taxon>
        <taxon>Brachyura</taxon>
        <taxon>Eubrachyura</taxon>
        <taxon>Portunoidea</taxon>
        <taxon>Portunidae</taxon>
        <taxon>Portuninae</taxon>
        <taxon>Portunus</taxon>
    </lineage>
</organism>
<evidence type="ECO:0000313" key="2">
    <source>
        <dbReference type="Proteomes" id="UP000324222"/>
    </source>
</evidence>
<dbReference type="Proteomes" id="UP000324222">
    <property type="component" value="Unassembled WGS sequence"/>
</dbReference>
<comment type="caution">
    <text evidence="1">The sequence shown here is derived from an EMBL/GenBank/DDBJ whole genome shotgun (WGS) entry which is preliminary data.</text>
</comment>
<keyword evidence="2" id="KW-1185">Reference proteome</keyword>
<name>A0A5B7E3A9_PORTR</name>
<proteinExistence type="predicted"/>
<gene>
    <name evidence="1" type="ORF">E2C01_021707</name>
</gene>
<dbReference type="AlphaFoldDB" id="A0A5B7E3A9"/>
<evidence type="ECO:0000313" key="1">
    <source>
        <dbReference type="EMBL" id="MPC28501.1"/>
    </source>
</evidence>
<accession>A0A5B7E3A9</accession>
<protein>
    <submittedName>
        <fullName evidence="1">Uncharacterized protein</fullName>
    </submittedName>
</protein>
<dbReference type="EMBL" id="VSRR010001924">
    <property type="protein sequence ID" value="MPC28501.1"/>
    <property type="molecule type" value="Genomic_DNA"/>
</dbReference>
<sequence length="67" mass="7474">MHYKGEVGVYVERSIPDKDRGPILAGPWLHPNECLNFACACFGFLHPTIPLPHLIPETCCGLAENKR</sequence>